<dbReference type="RefSeq" id="WP_091453676.1">
    <property type="nucleotide sequence ID" value="NZ_FOGD01000002.1"/>
</dbReference>
<evidence type="ECO:0000259" key="10">
    <source>
        <dbReference type="PROSITE" id="PS50156"/>
    </source>
</evidence>
<keyword evidence="7 9" id="KW-1133">Transmembrane helix</keyword>
<dbReference type="NCBIfam" id="NF000282">
    <property type="entry name" value="RND_permease_1"/>
    <property type="match status" value="1"/>
</dbReference>
<feature type="domain" description="SSD" evidence="10">
    <location>
        <begin position="371"/>
        <end position="496"/>
    </location>
</feature>
<dbReference type="Gene3D" id="3.30.2090.10">
    <property type="entry name" value="Multidrug efflux transporter AcrB TolC docking domain, DN and DC subdomains"/>
    <property type="match status" value="2"/>
</dbReference>
<feature type="transmembrane region" description="Helical" evidence="9">
    <location>
        <begin position="541"/>
        <end position="559"/>
    </location>
</feature>
<dbReference type="SUPFAM" id="SSF82866">
    <property type="entry name" value="Multidrug efflux transporter AcrB transmembrane domain"/>
    <property type="match status" value="2"/>
</dbReference>
<dbReference type="InterPro" id="IPR000731">
    <property type="entry name" value="SSD"/>
</dbReference>
<name>A0A1H9HZD1_9BURK</name>
<dbReference type="PRINTS" id="PR00702">
    <property type="entry name" value="ACRIFLAVINRP"/>
</dbReference>
<feature type="transmembrane region" description="Helical" evidence="9">
    <location>
        <begin position="471"/>
        <end position="498"/>
    </location>
</feature>
<feature type="transmembrane region" description="Helical" evidence="9">
    <location>
        <begin position="895"/>
        <end position="915"/>
    </location>
</feature>
<organism evidence="11 12">
    <name type="scientific">Giesbergeria anulus</name>
    <dbReference type="NCBI Taxonomy" id="180197"/>
    <lineage>
        <taxon>Bacteria</taxon>
        <taxon>Pseudomonadati</taxon>
        <taxon>Pseudomonadota</taxon>
        <taxon>Betaproteobacteria</taxon>
        <taxon>Burkholderiales</taxon>
        <taxon>Comamonadaceae</taxon>
        <taxon>Giesbergeria</taxon>
    </lineage>
</organism>
<feature type="transmembrane region" description="Helical" evidence="9">
    <location>
        <begin position="970"/>
        <end position="992"/>
    </location>
</feature>
<evidence type="ECO:0000256" key="1">
    <source>
        <dbReference type="ARBA" id="ARBA00004429"/>
    </source>
</evidence>
<evidence type="ECO:0000256" key="3">
    <source>
        <dbReference type="ARBA" id="ARBA00022448"/>
    </source>
</evidence>
<dbReference type="GO" id="GO:0005886">
    <property type="term" value="C:plasma membrane"/>
    <property type="evidence" value="ECO:0007669"/>
    <property type="project" value="UniProtKB-SubCell"/>
</dbReference>
<feature type="transmembrane region" description="Helical" evidence="9">
    <location>
        <begin position="367"/>
        <end position="387"/>
    </location>
</feature>
<evidence type="ECO:0000256" key="8">
    <source>
        <dbReference type="ARBA" id="ARBA00023136"/>
    </source>
</evidence>
<keyword evidence="4" id="KW-1003">Cell membrane</keyword>
<dbReference type="SUPFAM" id="SSF82693">
    <property type="entry name" value="Multidrug efflux transporter AcrB pore domain, PN1, PN2, PC1 and PC2 subdomains"/>
    <property type="match status" value="3"/>
</dbReference>
<evidence type="ECO:0000313" key="12">
    <source>
        <dbReference type="Proteomes" id="UP000199766"/>
    </source>
</evidence>
<dbReference type="Pfam" id="PF00873">
    <property type="entry name" value="ACR_tran"/>
    <property type="match status" value="1"/>
</dbReference>
<feature type="transmembrane region" description="Helical" evidence="9">
    <location>
        <begin position="921"/>
        <end position="942"/>
    </location>
</feature>
<dbReference type="Gene3D" id="3.30.70.1320">
    <property type="entry name" value="Multidrug efflux transporter AcrB pore domain like"/>
    <property type="match status" value="1"/>
</dbReference>
<evidence type="ECO:0000313" key="11">
    <source>
        <dbReference type="EMBL" id="SEQ67607.1"/>
    </source>
</evidence>
<comment type="subcellular location">
    <subcellularLocation>
        <location evidence="1 9">Cell inner membrane</location>
        <topology evidence="1 9">Multi-pass membrane protein</topology>
    </subcellularLocation>
</comment>
<evidence type="ECO:0000256" key="9">
    <source>
        <dbReference type="RuleBase" id="RU364070"/>
    </source>
</evidence>
<dbReference type="EMBL" id="FOGD01000002">
    <property type="protein sequence ID" value="SEQ67607.1"/>
    <property type="molecule type" value="Genomic_DNA"/>
</dbReference>
<dbReference type="Gene3D" id="1.20.1640.10">
    <property type="entry name" value="Multidrug efflux transporter AcrB transmembrane domain"/>
    <property type="match status" value="2"/>
</dbReference>
<keyword evidence="12" id="KW-1185">Reference proteome</keyword>
<dbReference type="PANTHER" id="PTHR32063:SF10">
    <property type="entry name" value="EFFLUX PUMP MEMBRANE TRANSPORTER"/>
    <property type="match status" value="1"/>
</dbReference>
<feature type="transmembrane region" description="Helical" evidence="9">
    <location>
        <begin position="435"/>
        <end position="459"/>
    </location>
</feature>
<dbReference type="GO" id="GO:0009636">
    <property type="term" value="P:response to toxic substance"/>
    <property type="evidence" value="ECO:0007669"/>
    <property type="project" value="UniProtKB-ARBA"/>
</dbReference>
<gene>
    <name evidence="11" type="ORF">SAMN02982919_00965</name>
</gene>
<comment type="similarity">
    <text evidence="2 9">Belongs to the resistance-nodulation-cell division (RND) (TC 2.A.6) family.</text>
</comment>
<evidence type="ECO:0000256" key="5">
    <source>
        <dbReference type="ARBA" id="ARBA00022519"/>
    </source>
</evidence>
<dbReference type="InterPro" id="IPR004764">
    <property type="entry name" value="MdtF-like"/>
</dbReference>
<reference evidence="11 12" key="1">
    <citation type="submission" date="2016-10" db="EMBL/GenBank/DDBJ databases">
        <authorList>
            <person name="de Groot N.N."/>
        </authorList>
    </citation>
    <scope>NUCLEOTIDE SEQUENCE [LARGE SCALE GENOMIC DNA]</scope>
    <source>
        <strain evidence="11 12">ATCC 35958</strain>
    </source>
</reference>
<sequence>MSRFFIGRPNFAWVIAIFITLAGLLALPSLSVSQFPDVAPPQISVLATYPGASATTVVESVTSVLEEELNGAKGMLYFESSSSSGSGEISVTFKPGTDPALAQVDVQNRLKKAESRLPAVVTQQGLQVEQANSGFLLIYALSYKGDTSGKDVVNLGEYAVRNINNEIRRLPGVGRLQFFGAEAAMRVWIDPQKLLGFGLSIADVNAAIAAQNVQVPAGSFGGRPGNADQELTATLAVKGLLESPDEFGKIILRANLDGSSVRLADVARLEIGRQDYNLESRKDGRQAVAAAVQLTPGGNAIQTADAVKARLAELSTAFPADMEYSIAFDTSTFVKVAITKVLYTLLEAMVLVFLVMFMFLQNFRYTLIPSIVVPVCLLGTFAVMYVLGFSVNMMTMFGMVLAIGILVDDAIVVVENVERIMATEGLSPKEATVKAMGEVSGALVGITLVLTAVFLPLAFMSGSVGVIYRQFSLSLAVSILFSGFLALTLTPALCATLLKPIPKGHHAEKQGLLGWFNRRFEALTARFEALNCRLLRRTGRYMLVYGIIVVMLAFMYVRVPESFVPVEDQGYLIVDIQLPPGATYSRTEKLVTEVDQFLMSRESVASSFSILGFSFSGMGQNAALGFPNMKNWSERSADQSPAAEAAALNERFAGNKDGTVMAVTPPPIEGLGNSGGFSLRLQDRGGLGRDALIEARDQLLQRANTTPVIAYAMMEGLQDAPQLRLDVDRAKAETFGVGFDVLNTAISTAYGSAMVSDFGNAGRLQRVVIQADVRSRMTPESVMQLHVPSKSGTQVPLSAFVNARWETGPVQISRYNGYPAFKINGDAAPGHSTGEAMAELERIMAELPKGIGHEWTGLSLQERQAGGQAPFLFALAILAVFLLLVALYESWTVPVSVMLIVPIGAFGAVLAVTVTGMSNDVYFKVGLITIIGLAAKNAILIIEFAKSLHEEGHSLIDAALGAARLRFRPIVMTSLAFILGVVPLVMASGAGAASQRSLGVGVIGGMLSATVLGVIFVPVFFVWVISLFSHRNRIKDDTPPTSPSHLISAE</sequence>
<dbReference type="AlphaFoldDB" id="A0A1H9HZD1"/>
<dbReference type="OrthoDB" id="9176627at2"/>
<dbReference type="InterPro" id="IPR001036">
    <property type="entry name" value="Acrflvin-R"/>
</dbReference>
<comment type="caution">
    <text evidence="9">Lacks conserved residue(s) required for the propagation of feature annotation.</text>
</comment>
<feature type="transmembrane region" description="Helical" evidence="9">
    <location>
        <begin position="998"/>
        <end position="1025"/>
    </location>
</feature>
<protein>
    <recommendedName>
        <fullName evidence="9">Efflux pump membrane transporter</fullName>
    </recommendedName>
</protein>
<feature type="transmembrane region" description="Helical" evidence="9">
    <location>
        <begin position="869"/>
        <end position="888"/>
    </location>
</feature>
<accession>A0A1H9HZD1</accession>
<dbReference type="GO" id="GO:0042910">
    <property type="term" value="F:xenobiotic transmembrane transporter activity"/>
    <property type="evidence" value="ECO:0007669"/>
    <property type="project" value="TreeGrafter"/>
</dbReference>
<dbReference type="FunFam" id="1.20.1640.10:FF:000001">
    <property type="entry name" value="Efflux pump membrane transporter"/>
    <property type="match status" value="1"/>
</dbReference>
<dbReference type="SUPFAM" id="SSF82714">
    <property type="entry name" value="Multidrug efflux transporter AcrB TolC docking domain, DN and DC subdomains"/>
    <property type="match status" value="2"/>
</dbReference>
<dbReference type="InterPro" id="IPR027463">
    <property type="entry name" value="AcrB_DN_DC_subdom"/>
</dbReference>
<evidence type="ECO:0000256" key="7">
    <source>
        <dbReference type="ARBA" id="ARBA00022989"/>
    </source>
</evidence>
<dbReference type="Proteomes" id="UP000199766">
    <property type="component" value="Unassembled WGS sequence"/>
</dbReference>
<dbReference type="PROSITE" id="PS50156">
    <property type="entry name" value="SSD"/>
    <property type="match status" value="1"/>
</dbReference>
<keyword evidence="3 9" id="KW-0813">Transport</keyword>
<dbReference type="Gene3D" id="3.30.70.1440">
    <property type="entry name" value="Multidrug efflux transporter AcrB pore domain"/>
    <property type="match status" value="1"/>
</dbReference>
<dbReference type="STRING" id="180197.SAMN02982919_00965"/>
<dbReference type="NCBIfam" id="TIGR00915">
    <property type="entry name" value="2A0602"/>
    <property type="match status" value="1"/>
</dbReference>
<proteinExistence type="inferred from homology"/>
<evidence type="ECO:0000256" key="4">
    <source>
        <dbReference type="ARBA" id="ARBA00022475"/>
    </source>
</evidence>
<keyword evidence="8 9" id="KW-0472">Membrane</keyword>
<evidence type="ECO:0000256" key="6">
    <source>
        <dbReference type="ARBA" id="ARBA00022692"/>
    </source>
</evidence>
<dbReference type="FunFam" id="3.30.70.1430:FF:000001">
    <property type="entry name" value="Efflux pump membrane transporter"/>
    <property type="match status" value="1"/>
</dbReference>
<dbReference type="Gene3D" id="3.30.70.1430">
    <property type="entry name" value="Multidrug efflux transporter AcrB pore domain"/>
    <property type="match status" value="2"/>
</dbReference>
<feature type="transmembrane region" description="Helical" evidence="9">
    <location>
        <begin position="341"/>
        <end position="360"/>
    </location>
</feature>
<evidence type="ECO:0000256" key="2">
    <source>
        <dbReference type="ARBA" id="ARBA00010942"/>
    </source>
</evidence>
<dbReference type="GO" id="GO:0015562">
    <property type="term" value="F:efflux transmembrane transporter activity"/>
    <property type="evidence" value="ECO:0007669"/>
    <property type="project" value="InterPro"/>
</dbReference>
<keyword evidence="5 9" id="KW-0997">Cell inner membrane</keyword>
<keyword evidence="6 9" id="KW-0812">Transmembrane</keyword>
<dbReference type="PANTHER" id="PTHR32063">
    <property type="match status" value="1"/>
</dbReference>